<accession>A0A451ACZ4</accession>
<dbReference type="Pfam" id="PF00071">
    <property type="entry name" value="Ras"/>
    <property type="match status" value="1"/>
</dbReference>
<proteinExistence type="predicted"/>
<dbReference type="SMART" id="SM00175">
    <property type="entry name" value="RAB"/>
    <property type="match status" value="1"/>
</dbReference>
<organism evidence="5">
    <name type="scientific">Candidatus Kentrum sp. TUN</name>
    <dbReference type="NCBI Taxonomy" id="2126343"/>
    <lineage>
        <taxon>Bacteria</taxon>
        <taxon>Pseudomonadati</taxon>
        <taxon>Pseudomonadota</taxon>
        <taxon>Gammaproteobacteria</taxon>
        <taxon>Candidatus Kentrum</taxon>
    </lineage>
</organism>
<dbReference type="PROSITE" id="PS50294">
    <property type="entry name" value="WD_REPEATS_REGION"/>
    <property type="match status" value="2"/>
</dbReference>
<dbReference type="InterPro" id="IPR036322">
    <property type="entry name" value="WD40_repeat_dom_sf"/>
</dbReference>
<dbReference type="Pfam" id="PF00400">
    <property type="entry name" value="WD40"/>
    <property type="match status" value="2"/>
</dbReference>
<name>A0A451ACZ4_9GAMM</name>
<dbReference type="Gene3D" id="2.130.10.10">
    <property type="entry name" value="YVTN repeat-like/Quinoprotein amine dehydrogenase"/>
    <property type="match status" value="1"/>
</dbReference>
<dbReference type="SMART" id="SM00174">
    <property type="entry name" value="RHO"/>
    <property type="match status" value="1"/>
</dbReference>
<protein>
    <submittedName>
        <fullName evidence="5">WD domain-containing protein, G-beta repeat-containing protein</fullName>
    </submittedName>
</protein>
<keyword evidence="3" id="KW-0547">Nucleotide-binding</keyword>
<sequence>MFSVAWSPDGHHIVSGSSDQTVRVWDTETGQTQTVLEGHTDRVVFVAFLDSGRLLTSLGDNGTVILWRTEPWAEVARVDWIGEAGDLSNLAVHPTLPVMAAPAPSSNDITIWDIDLTLLRGAEPATPTVFYVNAKAVLLGESGVGKSDLGIRLAEQEFRETKSTYGAQFWHFPTERLPALPPNVQADLTLWDLAGQPEYRLTHQLFLDDTDAALLLFDCSDAADPFRGVPYWAKALKKHAPSARKFLVSARCDVSPVTVDRPAINGTLAKYGLDEYFTTSAQTGEGVEDIFARLMDAIPWDQLPRTSTPKLFQVVRGFLLERKEAGANLIGMEEVRQAAVERFPERAATQAELDTVVGLLQSRGLVHRLAPRPHAVWVLLKPERINQYGASIIQAARNHEDGIGAVAERAVLTGAIPFTGFARLPQADEALVLEGTAELLIRHDLCFREMGYLVFPSQINVARPSPLEEHPRTEVAYRFSGSIETIYASLVVRLSYTNHFQREGQWKYAVEFSREEHRLGFSMGQIEEGTGELDIWFQPGVDARINEFDRVTFIHFVTDHLRAKGIDIGLFRERRTLVLFPDRNRHSSRL</sequence>
<dbReference type="PROSITE" id="PS00678">
    <property type="entry name" value="WD_REPEATS_1"/>
    <property type="match status" value="1"/>
</dbReference>
<reference evidence="5" key="1">
    <citation type="submission" date="2019-02" db="EMBL/GenBank/DDBJ databases">
        <authorList>
            <person name="Gruber-Vodicka R. H."/>
            <person name="Seah K. B. B."/>
        </authorList>
    </citation>
    <scope>NUCLEOTIDE SEQUENCE</scope>
    <source>
        <strain evidence="5">BECK_BY1</strain>
    </source>
</reference>
<feature type="repeat" description="WD" evidence="4">
    <location>
        <begin position="36"/>
        <end position="67"/>
    </location>
</feature>
<dbReference type="PROSITE" id="PS50082">
    <property type="entry name" value="WD_REPEATS_2"/>
    <property type="match status" value="2"/>
</dbReference>
<evidence type="ECO:0000256" key="2">
    <source>
        <dbReference type="ARBA" id="ARBA00022737"/>
    </source>
</evidence>
<dbReference type="SUPFAM" id="SSF52540">
    <property type="entry name" value="P-loop containing nucleoside triphosphate hydrolases"/>
    <property type="match status" value="1"/>
</dbReference>
<keyword evidence="1 4" id="KW-0853">WD repeat</keyword>
<dbReference type="InterPro" id="IPR019775">
    <property type="entry name" value="WD40_repeat_CS"/>
</dbReference>
<dbReference type="AlphaFoldDB" id="A0A451ACZ4"/>
<dbReference type="SMART" id="SM00320">
    <property type="entry name" value="WD40"/>
    <property type="match status" value="2"/>
</dbReference>
<dbReference type="GO" id="GO:0003924">
    <property type="term" value="F:GTPase activity"/>
    <property type="evidence" value="ECO:0007669"/>
    <property type="project" value="InterPro"/>
</dbReference>
<dbReference type="InterPro" id="IPR001806">
    <property type="entry name" value="Small_GTPase"/>
</dbReference>
<dbReference type="InterPro" id="IPR027417">
    <property type="entry name" value="P-loop_NTPase"/>
</dbReference>
<evidence type="ECO:0000313" key="5">
    <source>
        <dbReference type="EMBL" id="VFK63937.1"/>
    </source>
</evidence>
<dbReference type="PANTHER" id="PTHR47978">
    <property type="match status" value="1"/>
</dbReference>
<gene>
    <name evidence="5" type="ORF">BECKTUN1418D_GA0071000_12324</name>
</gene>
<dbReference type="PRINTS" id="PR00449">
    <property type="entry name" value="RASTRNSFRMNG"/>
</dbReference>
<dbReference type="SUPFAM" id="SSF50978">
    <property type="entry name" value="WD40 repeat-like"/>
    <property type="match status" value="1"/>
</dbReference>
<evidence type="ECO:0000256" key="1">
    <source>
        <dbReference type="ARBA" id="ARBA00022574"/>
    </source>
</evidence>
<dbReference type="InterPro" id="IPR015943">
    <property type="entry name" value="WD40/YVTN_repeat-like_dom_sf"/>
</dbReference>
<dbReference type="GO" id="GO:0005525">
    <property type="term" value="F:GTP binding"/>
    <property type="evidence" value="ECO:0007669"/>
    <property type="project" value="InterPro"/>
</dbReference>
<dbReference type="PROSITE" id="PS51419">
    <property type="entry name" value="RAB"/>
    <property type="match status" value="1"/>
</dbReference>
<feature type="repeat" description="WD" evidence="4">
    <location>
        <begin position="1"/>
        <end position="35"/>
    </location>
</feature>
<dbReference type="InterPro" id="IPR001680">
    <property type="entry name" value="WD40_rpt"/>
</dbReference>
<keyword evidence="2" id="KW-0677">Repeat</keyword>
<dbReference type="Gene3D" id="3.40.50.300">
    <property type="entry name" value="P-loop containing nucleotide triphosphate hydrolases"/>
    <property type="match status" value="1"/>
</dbReference>
<dbReference type="EMBL" id="CAADFX010000232">
    <property type="protein sequence ID" value="VFK63937.1"/>
    <property type="molecule type" value="Genomic_DNA"/>
</dbReference>
<evidence type="ECO:0000256" key="4">
    <source>
        <dbReference type="PROSITE-ProRule" id="PRU00221"/>
    </source>
</evidence>
<evidence type="ECO:0000256" key="3">
    <source>
        <dbReference type="ARBA" id="ARBA00022741"/>
    </source>
</evidence>